<evidence type="ECO:0000313" key="2">
    <source>
        <dbReference type="EMBL" id="KUG19304.1"/>
    </source>
</evidence>
<comment type="caution">
    <text evidence="2">The sequence shown here is derived from an EMBL/GenBank/DDBJ whole genome shotgun (WGS) entry which is preliminary data.</text>
</comment>
<dbReference type="InterPro" id="IPR036388">
    <property type="entry name" value="WH-like_DNA-bd_sf"/>
</dbReference>
<accession>A0A0W8FEJ9</accession>
<evidence type="ECO:0000259" key="1">
    <source>
        <dbReference type="Pfam" id="PF03551"/>
    </source>
</evidence>
<dbReference type="Pfam" id="PF03551">
    <property type="entry name" value="PadR"/>
    <property type="match status" value="1"/>
</dbReference>
<dbReference type="SUPFAM" id="SSF46785">
    <property type="entry name" value="Winged helix' DNA-binding domain"/>
    <property type="match status" value="1"/>
</dbReference>
<dbReference type="InterPro" id="IPR005149">
    <property type="entry name" value="Tscrpt_reg_PadR_N"/>
</dbReference>
<protein>
    <submittedName>
        <fullName evidence="2">Transcriptional regulator, padr family</fullName>
    </submittedName>
</protein>
<name>A0A0W8FEJ9_9ZZZZ</name>
<dbReference type="Gene3D" id="1.10.10.10">
    <property type="entry name" value="Winged helix-like DNA-binding domain superfamily/Winged helix DNA-binding domain"/>
    <property type="match status" value="1"/>
</dbReference>
<proteinExistence type="predicted"/>
<dbReference type="InterPro" id="IPR036390">
    <property type="entry name" value="WH_DNA-bd_sf"/>
</dbReference>
<dbReference type="PANTHER" id="PTHR43252:SF2">
    <property type="entry name" value="TRANSCRIPTION REGULATOR, PADR-LIKE FAMILY"/>
    <property type="match status" value="1"/>
</dbReference>
<organism evidence="2">
    <name type="scientific">hydrocarbon metagenome</name>
    <dbReference type="NCBI Taxonomy" id="938273"/>
    <lineage>
        <taxon>unclassified sequences</taxon>
        <taxon>metagenomes</taxon>
        <taxon>ecological metagenomes</taxon>
    </lineage>
</organism>
<sequence length="166" mass="19017">MSLLTFASKHGKNRGLLTLYILHSLNREPKSGYDLRKEISEKTERLWMPSKGTLYPILQQLEEEGLILVCETGKRSKIVYCLTDRGRAVLGSIVQHEKASHDRLLHVKNLLFDIFGEEKGMLKSLYFELGTVIDALPPETEAEAISIVRDCHRELQRMTQHDGDIR</sequence>
<dbReference type="PANTHER" id="PTHR43252">
    <property type="entry name" value="TRANSCRIPTIONAL REGULATOR YQJI"/>
    <property type="match status" value="1"/>
</dbReference>
<feature type="domain" description="Transcription regulator PadR N-terminal" evidence="1">
    <location>
        <begin position="21"/>
        <end position="90"/>
    </location>
</feature>
<gene>
    <name evidence="2" type="ORF">ASZ90_010989</name>
</gene>
<dbReference type="EMBL" id="LNQE01001304">
    <property type="protein sequence ID" value="KUG19304.1"/>
    <property type="molecule type" value="Genomic_DNA"/>
</dbReference>
<dbReference type="AlphaFoldDB" id="A0A0W8FEJ9"/>
<reference evidence="2" key="1">
    <citation type="journal article" date="2015" name="Proc. Natl. Acad. Sci. U.S.A.">
        <title>Networks of energetic and metabolic interactions define dynamics in microbial communities.</title>
        <authorList>
            <person name="Embree M."/>
            <person name="Liu J.K."/>
            <person name="Al-Bassam M.M."/>
            <person name="Zengler K."/>
        </authorList>
    </citation>
    <scope>NUCLEOTIDE SEQUENCE</scope>
</reference>